<name>A0A5N5T1M3_9CRUS</name>
<dbReference type="OrthoDB" id="28868at2759"/>
<sequence length="193" mass="22610">MFGSGIGEGKIIASVNSHLLSASSKRSEVSHLWPWAWKKIHKGAKKKAVGLEKNWKNEVIAALLISNKLNKILNSLSHELYKYKNITSPILSGIFELFDYGTWGPFIILNELREIVFNEREADLTKHYYTRLVLYQVHQYLCQQEFREFFHLPSQRQSLEKGAYFFAKWFQPKDFLDIEFCETEFVFLIINIA</sequence>
<dbReference type="EMBL" id="SEYY01015493">
    <property type="protein sequence ID" value="KAB7500048.1"/>
    <property type="molecule type" value="Genomic_DNA"/>
</dbReference>
<gene>
    <name evidence="1" type="ORF">Anas_13161</name>
</gene>
<reference evidence="1 2" key="1">
    <citation type="journal article" date="2019" name="PLoS Biol.">
        <title>Sex chromosomes control vertical transmission of feminizing Wolbachia symbionts in an isopod.</title>
        <authorList>
            <person name="Becking T."/>
            <person name="Chebbi M.A."/>
            <person name="Giraud I."/>
            <person name="Moumen B."/>
            <person name="Laverre T."/>
            <person name="Caubet Y."/>
            <person name="Peccoud J."/>
            <person name="Gilbert C."/>
            <person name="Cordaux R."/>
        </authorList>
    </citation>
    <scope>NUCLEOTIDE SEQUENCE [LARGE SCALE GENOMIC DNA]</scope>
    <source>
        <strain evidence="1">ANa2</strain>
        <tissue evidence="1">Whole body excluding digestive tract and cuticle</tissue>
    </source>
</reference>
<organism evidence="1 2">
    <name type="scientific">Armadillidium nasatum</name>
    <dbReference type="NCBI Taxonomy" id="96803"/>
    <lineage>
        <taxon>Eukaryota</taxon>
        <taxon>Metazoa</taxon>
        <taxon>Ecdysozoa</taxon>
        <taxon>Arthropoda</taxon>
        <taxon>Crustacea</taxon>
        <taxon>Multicrustacea</taxon>
        <taxon>Malacostraca</taxon>
        <taxon>Eumalacostraca</taxon>
        <taxon>Peracarida</taxon>
        <taxon>Isopoda</taxon>
        <taxon>Oniscidea</taxon>
        <taxon>Crinocheta</taxon>
        <taxon>Armadillidiidae</taxon>
        <taxon>Armadillidium</taxon>
    </lineage>
</organism>
<evidence type="ECO:0000313" key="1">
    <source>
        <dbReference type="EMBL" id="KAB7500048.1"/>
    </source>
</evidence>
<dbReference type="AlphaFoldDB" id="A0A5N5T1M3"/>
<comment type="caution">
    <text evidence="1">The sequence shown here is derived from an EMBL/GenBank/DDBJ whole genome shotgun (WGS) entry which is preliminary data.</text>
</comment>
<evidence type="ECO:0000313" key="2">
    <source>
        <dbReference type="Proteomes" id="UP000326759"/>
    </source>
</evidence>
<accession>A0A5N5T1M3</accession>
<keyword evidence="2" id="KW-1185">Reference proteome</keyword>
<proteinExistence type="predicted"/>
<protein>
    <submittedName>
        <fullName evidence="1">Uncharacterized protein</fullName>
    </submittedName>
</protein>
<dbReference type="Proteomes" id="UP000326759">
    <property type="component" value="Unassembled WGS sequence"/>
</dbReference>